<dbReference type="NCBIfam" id="TIGR00786">
    <property type="entry name" value="dctM"/>
    <property type="match status" value="1"/>
</dbReference>
<evidence type="ECO:0000256" key="1">
    <source>
        <dbReference type="ARBA" id="ARBA00004429"/>
    </source>
</evidence>
<gene>
    <name evidence="9" type="ORF">CAL24_04275</name>
</gene>
<feature type="transmembrane region" description="Helical" evidence="7">
    <location>
        <begin position="92"/>
        <end position="123"/>
    </location>
</feature>
<evidence type="ECO:0000313" key="9">
    <source>
        <dbReference type="EMBL" id="OZI79160.1"/>
    </source>
</evidence>
<dbReference type="GO" id="GO:0005886">
    <property type="term" value="C:plasma membrane"/>
    <property type="evidence" value="ECO:0007669"/>
    <property type="project" value="UniProtKB-SubCell"/>
</dbReference>
<evidence type="ECO:0000256" key="4">
    <source>
        <dbReference type="ARBA" id="ARBA00022692"/>
    </source>
</evidence>
<keyword evidence="3 7" id="KW-0997">Cell inner membrane</keyword>
<dbReference type="RefSeq" id="WP_094805815.1">
    <property type="nucleotide sequence ID" value="NZ_NEVT01000003.1"/>
</dbReference>
<comment type="similarity">
    <text evidence="7">Belongs to the TRAP transporter large permease family.</text>
</comment>
<comment type="caution">
    <text evidence="9">The sequence shown here is derived from an EMBL/GenBank/DDBJ whole genome shotgun (WGS) entry which is preliminary data.</text>
</comment>
<accession>A0A261VZX1</accession>
<sequence>MTLALSVMGLLVLLALGAHVGTAMGLVSSAMVMSVDGVPLTVVAQTAFKSINSYPLMAIPMFVLMGNLMMRGNIVAVMIELIGSLVRCVRGGLALTVMLACVFFAAVSGSSVGSAAAIGAATVDGLKRENYPPRFSAALVAVGGTLGLMIPPSLGFILIGSIVGLPVDKLFVAGIVPGLMEAALLLLTTVWLTRRHGYGATTGRPDLAGFARRLPRAAGALSMPVLVLGSIYLGIFTPTEVSAVAAGYAALLCVVLYRTMSWRGVWQVSQESILQSTMIFMVVMGGSLIGFILARMGVSASLIGFMERMDMTAWQFLLLANAVLLVLGMFLDGVAMIVLTAPLLFPMATHLGIDPVHFAVIMVANVEIATLTPPIGLNLFVMSGIARIPVEQVARGVVPFYATRLVSLALITFVPSLSLMLVT</sequence>
<dbReference type="PANTHER" id="PTHR33362:SF5">
    <property type="entry name" value="C4-DICARBOXYLATE TRAP TRANSPORTER LARGE PERMEASE PROTEIN DCTM"/>
    <property type="match status" value="1"/>
</dbReference>
<name>A0A261VZX1_9BORD</name>
<comment type="function">
    <text evidence="7">Part of the tripartite ATP-independent periplasmic (TRAP) transport system.</text>
</comment>
<feature type="transmembrane region" description="Helical" evidence="7">
    <location>
        <begin position="401"/>
        <end position="422"/>
    </location>
</feature>
<dbReference type="InterPro" id="IPR004681">
    <property type="entry name" value="TRAP_DctM"/>
</dbReference>
<feature type="transmembrane region" description="Helical" evidence="7">
    <location>
        <begin position="314"/>
        <end position="344"/>
    </location>
</feature>
<protein>
    <recommendedName>
        <fullName evidence="7">TRAP transporter large permease protein</fullName>
    </recommendedName>
</protein>
<feature type="transmembrane region" description="Helical" evidence="7">
    <location>
        <begin position="241"/>
        <end position="260"/>
    </location>
</feature>
<evidence type="ECO:0000256" key="6">
    <source>
        <dbReference type="ARBA" id="ARBA00023136"/>
    </source>
</evidence>
<comment type="subunit">
    <text evidence="7">The complex comprises the extracytoplasmic solute receptor protein and the two transmembrane proteins.</text>
</comment>
<feature type="transmembrane region" description="Helical" evidence="7">
    <location>
        <begin position="68"/>
        <end position="86"/>
    </location>
</feature>
<comment type="subcellular location">
    <subcellularLocation>
        <location evidence="1 7">Cell inner membrane</location>
        <topology evidence="1 7">Multi-pass membrane protein</topology>
    </subcellularLocation>
</comment>
<feature type="transmembrane region" description="Helical" evidence="7">
    <location>
        <begin position="170"/>
        <end position="193"/>
    </location>
</feature>
<feature type="transmembrane region" description="Helical" evidence="7">
    <location>
        <begin position="272"/>
        <end position="294"/>
    </location>
</feature>
<dbReference type="Proteomes" id="UP000215633">
    <property type="component" value="Unassembled WGS sequence"/>
</dbReference>
<keyword evidence="5 7" id="KW-1133">Transmembrane helix</keyword>
<keyword evidence="4 7" id="KW-0812">Transmembrane</keyword>
<evidence type="ECO:0000256" key="2">
    <source>
        <dbReference type="ARBA" id="ARBA00022475"/>
    </source>
</evidence>
<dbReference type="EMBL" id="NEVT01000003">
    <property type="protein sequence ID" value="OZI79160.1"/>
    <property type="molecule type" value="Genomic_DNA"/>
</dbReference>
<evidence type="ECO:0000256" key="3">
    <source>
        <dbReference type="ARBA" id="ARBA00022519"/>
    </source>
</evidence>
<keyword evidence="2" id="KW-1003">Cell membrane</keyword>
<dbReference type="InterPro" id="IPR010656">
    <property type="entry name" value="DctM"/>
</dbReference>
<organism evidence="9 10">
    <name type="scientific">Bordetella genomosp. 2</name>
    <dbReference type="NCBI Taxonomy" id="1983456"/>
    <lineage>
        <taxon>Bacteria</taxon>
        <taxon>Pseudomonadati</taxon>
        <taxon>Pseudomonadota</taxon>
        <taxon>Betaproteobacteria</taxon>
        <taxon>Burkholderiales</taxon>
        <taxon>Alcaligenaceae</taxon>
        <taxon>Bordetella</taxon>
    </lineage>
</organism>
<evidence type="ECO:0000313" key="10">
    <source>
        <dbReference type="Proteomes" id="UP000215633"/>
    </source>
</evidence>
<evidence type="ECO:0000259" key="8">
    <source>
        <dbReference type="Pfam" id="PF06808"/>
    </source>
</evidence>
<feature type="domain" description="TRAP C4-dicarboxylate transport system permease DctM subunit" evidence="8">
    <location>
        <begin position="7"/>
        <end position="417"/>
    </location>
</feature>
<comment type="caution">
    <text evidence="7">Lacks conserved residue(s) required for the propagation of feature annotation.</text>
</comment>
<dbReference type="PANTHER" id="PTHR33362">
    <property type="entry name" value="SIALIC ACID TRAP TRANSPORTER PERMEASE PROTEIN SIAT-RELATED"/>
    <property type="match status" value="1"/>
</dbReference>
<feature type="transmembrane region" description="Helical" evidence="7">
    <location>
        <begin position="356"/>
        <end position="381"/>
    </location>
</feature>
<dbReference type="PIRSF" id="PIRSF006066">
    <property type="entry name" value="HI0050"/>
    <property type="match status" value="1"/>
</dbReference>
<dbReference type="Pfam" id="PF06808">
    <property type="entry name" value="DctM"/>
    <property type="match status" value="1"/>
</dbReference>
<dbReference type="AlphaFoldDB" id="A0A261VZX1"/>
<evidence type="ECO:0000256" key="5">
    <source>
        <dbReference type="ARBA" id="ARBA00022989"/>
    </source>
</evidence>
<keyword evidence="10" id="KW-1185">Reference proteome</keyword>
<evidence type="ECO:0000256" key="7">
    <source>
        <dbReference type="RuleBase" id="RU369079"/>
    </source>
</evidence>
<feature type="transmembrane region" description="Helical" evidence="7">
    <location>
        <begin position="135"/>
        <end position="164"/>
    </location>
</feature>
<keyword evidence="6 7" id="KW-0472">Membrane</keyword>
<proteinExistence type="inferred from homology"/>
<reference evidence="10" key="1">
    <citation type="submission" date="2017-05" db="EMBL/GenBank/DDBJ databases">
        <title>Complete and WGS of Bordetella genogroups.</title>
        <authorList>
            <person name="Spilker T."/>
            <person name="Lipuma J."/>
        </authorList>
    </citation>
    <scope>NUCLEOTIDE SEQUENCE [LARGE SCALE GENOMIC DNA]</scope>
    <source>
        <strain evidence="10">AU8256</strain>
    </source>
</reference>
<keyword evidence="7" id="KW-0813">Transport</keyword>
<feature type="transmembrane region" description="Helical" evidence="7">
    <location>
        <begin position="214"/>
        <end position="235"/>
    </location>
</feature>
<dbReference type="GO" id="GO:0022857">
    <property type="term" value="F:transmembrane transporter activity"/>
    <property type="evidence" value="ECO:0007669"/>
    <property type="project" value="UniProtKB-UniRule"/>
</dbReference>